<dbReference type="AlphaFoldDB" id="A0AA39HQ99"/>
<sequence length="350" mass="40628">MDDVPIGFIEDVWRLACPFYGRCEWFLLSGNFGRVAEEMSKSTVEANVTIYVGKTLKEPEIVYYAWGTINGVSYPEIDYPEVLQFHRYFKKIDIHICDSEMIAMPNNRRFYVDCPLPVMIRFFKLFPHVRISAFAETDVLSPIFRLFLEHKLGCSGSMWIDPNDRSMFEFFKFQLGSVITTPSSFNRVTLRSKAEDSAKLEELLFGFWRSRATGELHLRNDNFDWPLLLRSWNRLGGKRGASHKKYLTFYAENLNNVEHILSQDANVIVDRRRWIDGEDEGEVLLASSTLPQDTRGLVFSDSPCPFLNNVVYFSDNIHEAKKLGAVELLETIIKEEELAADWHLRIPQHF</sequence>
<organism evidence="1 2">
    <name type="scientific">Steinernema hermaphroditum</name>
    <dbReference type="NCBI Taxonomy" id="289476"/>
    <lineage>
        <taxon>Eukaryota</taxon>
        <taxon>Metazoa</taxon>
        <taxon>Ecdysozoa</taxon>
        <taxon>Nematoda</taxon>
        <taxon>Chromadorea</taxon>
        <taxon>Rhabditida</taxon>
        <taxon>Tylenchina</taxon>
        <taxon>Panagrolaimomorpha</taxon>
        <taxon>Strongyloidoidea</taxon>
        <taxon>Steinernematidae</taxon>
        <taxon>Steinernema</taxon>
    </lineage>
</organism>
<dbReference type="Proteomes" id="UP001175271">
    <property type="component" value="Unassembled WGS sequence"/>
</dbReference>
<proteinExistence type="predicted"/>
<reference evidence="1" key="1">
    <citation type="submission" date="2023-06" db="EMBL/GenBank/DDBJ databases">
        <title>Genomic analysis of the entomopathogenic nematode Steinernema hermaphroditum.</title>
        <authorList>
            <person name="Schwarz E.M."/>
            <person name="Heppert J.K."/>
            <person name="Baniya A."/>
            <person name="Schwartz H.T."/>
            <person name="Tan C.-H."/>
            <person name="Antoshechkin I."/>
            <person name="Sternberg P.W."/>
            <person name="Goodrich-Blair H."/>
            <person name="Dillman A.R."/>
        </authorList>
    </citation>
    <scope>NUCLEOTIDE SEQUENCE</scope>
    <source>
        <strain evidence="1">PS9179</strain>
        <tissue evidence="1">Whole animal</tissue>
    </source>
</reference>
<comment type="caution">
    <text evidence="1">The sequence shown here is derived from an EMBL/GenBank/DDBJ whole genome shotgun (WGS) entry which is preliminary data.</text>
</comment>
<name>A0AA39HQ99_9BILA</name>
<evidence type="ECO:0000313" key="1">
    <source>
        <dbReference type="EMBL" id="KAK0408879.1"/>
    </source>
</evidence>
<protein>
    <submittedName>
        <fullName evidence="1">Uncharacterized protein</fullName>
    </submittedName>
</protein>
<accession>A0AA39HQ99</accession>
<evidence type="ECO:0000313" key="2">
    <source>
        <dbReference type="Proteomes" id="UP001175271"/>
    </source>
</evidence>
<dbReference type="EMBL" id="JAUCMV010000003">
    <property type="protein sequence ID" value="KAK0408879.1"/>
    <property type="molecule type" value="Genomic_DNA"/>
</dbReference>
<keyword evidence="2" id="KW-1185">Reference proteome</keyword>
<gene>
    <name evidence="1" type="ORF">QR680_004217</name>
</gene>